<feature type="domain" description="Lipoyl-binding" evidence="9">
    <location>
        <begin position="75"/>
        <end position="151"/>
    </location>
</feature>
<keyword evidence="6 8" id="KW-0275">Fatty acid biosynthesis</keyword>
<dbReference type="InterPro" id="IPR000089">
    <property type="entry name" value="Biotin_lipoyl"/>
</dbReference>
<keyword evidence="7 8" id="KW-0092">Biotin</keyword>
<dbReference type="Proteomes" id="UP000019681">
    <property type="component" value="Unassembled WGS sequence"/>
</dbReference>
<dbReference type="PRINTS" id="PR01071">
    <property type="entry name" value="ACOABIOTINCC"/>
</dbReference>
<dbReference type="NCBIfam" id="TIGR00531">
    <property type="entry name" value="BCCP"/>
    <property type="match status" value="1"/>
</dbReference>
<keyword evidence="4 8" id="KW-0276">Fatty acid metabolism</keyword>
<accession>A0A017RX02</accession>
<evidence type="ECO:0000256" key="2">
    <source>
        <dbReference type="ARBA" id="ARBA00017562"/>
    </source>
</evidence>
<dbReference type="STRING" id="1403537.Q428_05340"/>
<keyword evidence="5 8" id="KW-0443">Lipid metabolism</keyword>
<dbReference type="AlphaFoldDB" id="A0A017RX02"/>
<dbReference type="InterPro" id="IPR001882">
    <property type="entry name" value="Biotin_BS"/>
</dbReference>
<evidence type="ECO:0000256" key="1">
    <source>
        <dbReference type="ARBA" id="ARBA00005194"/>
    </source>
</evidence>
<dbReference type="EMBL" id="AZQP01000011">
    <property type="protein sequence ID" value="EYE88929.1"/>
    <property type="molecule type" value="Genomic_DNA"/>
</dbReference>
<sequence>MNLREIKELIRIIDNSSLTEFQYEKDDYKIFIKKEGKVLKNKYTESVEKEETSGEALFTEVEEPAKQMEKEDENLFVVVSPIVGTFYSAPGPEAPAYVKIGDRVKKGDVLCIVEAMKLMNEINSDVDGEIVEILAENQSIVEYGQPLFKIRKV</sequence>
<reference evidence="10 11" key="1">
    <citation type="journal article" date="2014" name="Genome Announc.">
        <title>Draft Genome Sequence of Fervidicella metallireducens Strain AeBT, an Iron-Reducing Thermoanaerobe from the Great Artesian Basin.</title>
        <authorList>
            <person name="Patel B.K."/>
        </authorList>
    </citation>
    <scope>NUCLEOTIDE SEQUENCE [LARGE SCALE GENOMIC DNA]</scope>
    <source>
        <strain evidence="10 11">AeB</strain>
    </source>
</reference>
<keyword evidence="11" id="KW-1185">Reference proteome</keyword>
<evidence type="ECO:0000259" key="9">
    <source>
        <dbReference type="PROSITE" id="PS50968"/>
    </source>
</evidence>
<dbReference type="PANTHER" id="PTHR45266:SF3">
    <property type="entry name" value="OXALOACETATE DECARBOXYLASE ALPHA CHAIN"/>
    <property type="match status" value="1"/>
</dbReference>
<dbReference type="PROSITE" id="PS50968">
    <property type="entry name" value="BIOTINYL_LIPOYL"/>
    <property type="match status" value="1"/>
</dbReference>
<comment type="caution">
    <text evidence="10">The sequence shown here is derived from an EMBL/GenBank/DDBJ whole genome shotgun (WGS) entry which is preliminary data.</text>
</comment>
<evidence type="ECO:0000256" key="3">
    <source>
        <dbReference type="ARBA" id="ARBA00022516"/>
    </source>
</evidence>
<dbReference type="OrthoDB" id="9811735at2"/>
<name>A0A017RX02_9CLOT</name>
<protein>
    <recommendedName>
        <fullName evidence="2 8">Biotin carboxyl carrier protein of acetyl-CoA carboxylase</fullName>
    </recommendedName>
</protein>
<evidence type="ECO:0000256" key="7">
    <source>
        <dbReference type="ARBA" id="ARBA00023267"/>
    </source>
</evidence>
<keyword evidence="3 8" id="KW-0444">Lipid biosynthesis</keyword>
<dbReference type="RefSeq" id="WP_035378812.1">
    <property type="nucleotide sequence ID" value="NZ_AZQP01000011.1"/>
</dbReference>
<dbReference type="InterPro" id="IPR011053">
    <property type="entry name" value="Single_hybrid_motif"/>
</dbReference>
<dbReference type="GO" id="GO:0006633">
    <property type="term" value="P:fatty acid biosynthetic process"/>
    <property type="evidence" value="ECO:0007669"/>
    <property type="project" value="UniProtKB-UniPathway"/>
</dbReference>
<dbReference type="GO" id="GO:0009317">
    <property type="term" value="C:acetyl-CoA carboxylase complex"/>
    <property type="evidence" value="ECO:0007669"/>
    <property type="project" value="InterPro"/>
</dbReference>
<dbReference type="Pfam" id="PF00364">
    <property type="entry name" value="Biotin_lipoyl"/>
    <property type="match status" value="1"/>
</dbReference>
<dbReference type="InterPro" id="IPR050709">
    <property type="entry name" value="Biotin_Carboxyl_Carrier/Decarb"/>
</dbReference>
<dbReference type="PROSITE" id="PS00188">
    <property type="entry name" value="BIOTIN"/>
    <property type="match status" value="1"/>
</dbReference>
<evidence type="ECO:0000313" key="10">
    <source>
        <dbReference type="EMBL" id="EYE88929.1"/>
    </source>
</evidence>
<evidence type="ECO:0000256" key="4">
    <source>
        <dbReference type="ARBA" id="ARBA00022832"/>
    </source>
</evidence>
<gene>
    <name evidence="10" type="ORF">Q428_05340</name>
</gene>
<proteinExistence type="predicted"/>
<dbReference type="CDD" id="cd06850">
    <property type="entry name" value="biotinyl_domain"/>
    <property type="match status" value="1"/>
</dbReference>
<dbReference type="InterPro" id="IPR001249">
    <property type="entry name" value="AcCoA_biotinCC"/>
</dbReference>
<evidence type="ECO:0000256" key="5">
    <source>
        <dbReference type="ARBA" id="ARBA00023098"/>
    </source>
</evidence>
<organism evidence="10 11">
    <name type="scientific">Fervidicella metallireducens AeB</name>
    <dbReference type="NCBI Taxonomy" id="1403537"/>
    <lineage>
        <taxon>Bacteria</taxon>
        <taxon>Bacillati</taxon>
        <taxon>Bacillota</taxon>
        <taxon>Clostridia</taxon>
        <taxon>Eubacteriales</taxon>
        <taxon>Clostridiaceae</taxon>
        <taxon>Fervidicella</taxon>
    </lineage>
</organism>
<evidence type="ECO:0000256" key="8">
    <source>
        <dbReference type="RuleBase" id="RU364072"/>
    </source>
</evidence>
<dbReference type="GO" id="GO:0003989">
    <property type="term" value="F:acetyl-CoA carboxylase activity"/>
    <property type="evidence" value="ECO:0007669"/>
    <property type="project" value="InterPro"/>
</dbReference>
<comment type="pathway">
    <text evidence="1 8">Lipid metabolism; fatty acid biosynthesis.</text>
</comment>
<evidence type="ECO:0000256" key="6">
    <source>
        <dbReference type="ARBA" id="ARBA00023160"/>
    </source>
</evidence>
<dbReference type="UniPathway" id="UPA00094"/>
<comment type="function">
    <text evidence="8">This protein is a component of the acetyl coenzyme A carboxylase complex; first, biotin carboxylase catalyzes the carboxylation of the carrier protein and then the transcarboxylase transfers the carboxyl group to form malonyl-CoA.</text>
</comment>
<evidence type="ECO:0000313" key="11">
    <source>
        <dbReference type="Proteomes" id="UP000019681"/>
    </source>
</evidence>
<dbReference type="SUPFAM" id="SSF51230">
    <property type="entry name" value="Single hybrid motif"/>
    <property type="match status" value="1"/>
</dbReference>
<dbReference type="Gene3D" id="2.40.50.100">
    <property type="match status" value="1"/>
</dbReference>
<dbReference type="PANTHER" id="PTHR45266">
    <property type="entry name" value="OXALOACETATE DECARBOXYLASE ALPHA CHAIN"/>
    <property type="match status" value="1"/>
</dbReference>